<dbReference type="Proteomes" id="UP001175227">
    <property type="component" value="Unassembled WGS sequence"/>
</dbReference>
<organism evidence="2 3">
    <name type="scientific">Armillaria novae-zelandiae</name>
    <dbReference type="NCBI Taxonomy" id="153914"/>
    <lineage>
        <taxon>Eukaryota</taxon>
        <taxon>Fungi</taxon>
        <taxon>Dikarya</taxon>
        <taxon>Basidiomycota</taxon>
        <taxon>Agaricomycotina</taxon>
        <taxon>Agaricomycetes</taxon>
        <taxon>Agaricomycetidae</taxon>
        <taxon>Agaricales</taxon>
        <taxon>Marasmiineae</taxon>
        <taxon>Physalacriaceae</taxon>
        <taxon>Armillaria</taxon>
    </lineage>
</organism>
<feature type="chain" id="PRO_5041302514" description="Secreted protein" evidence="1">
    <location>
        <begin position="17"/>
        <end position="84"/>
    </location>
</feature>
<reference evidence="2" key="1">
    <citation type="submission" date="2023-06" db="EMBL/GenBank/DDBJ databases">
        <authorList>
            <consortium name="Lawrence Berkeley National Laboratory"/>
            <person name="Ahrendt S."/>
            <person name="Sahu N."/>
            <person name="Indic B."/>
            <person name="Wong-Bajracharya J."/>
            <person name="Merenyi Z."/>
            <person name="Ke H.-M."/>
            <person name="Monk M."/>
            <person name="Kocsube S."/>
            <person name="Drula E."/>
            <person name="Lipzen A."/>
            <person name="Balint B."/>
            <person name="Henrissat B."/>
            <person name="Andreopoulos B."/>
            <person name="Martin F.M."/>
            <person name="Harder C.B."/>
            <person name="Rigling D."/>
            <person name="Ford K.L."/>
            <person name="Foster G.D."/>
            <person name="Pangilinan J."/>
            <person name="Papanicolaou A."/>
            <person name="Barry K."/>
            <person name="LaButti K."/>
            <person name="Viragh M."/>
            <person name="Koriabine M."/>
            <person name="Yan M."/>
            <person name="Riley R."/>
            <person name="Champramary S."/>
            <person name="Plett K.L."/>
            <person name="Tsai I.J."/>
            <person name="Slot J."/>
            <person name="Sipos G."/>
            <person name="Plett J."/>
            <person name="Nagy L.G."/>
            <person name="Grigoriev I.V."/>
        </authorList>
    </citation>
    <scope>NUCLEOTIDE SEQUENCE</scope>
    <source>
        <strain evidence="2">ICMP 16352</strain>
    </source>
</reference>
<evidence type="ECO:0000256" key="1">
    <source>
        <dbReference type="SAM" id="SignalP"/>
    </source>
</evidence>
<sequence>MLLGLFFLSVVTFARGAPTSLTGVLTGALDSFVSNISITIDPQVSYQVVFPEISGCSSTRTSFRSQAVALSDLPEKFDRKAEPR</sequence>
<keyword evidence="3" id="KW-1185">Reference proteome</keyword>
<name>A0AA39KEF1_9AGAR</name>
<gene>
    <name evidence="2" type="ORF">IW261DRAFT_1543843</name>
</gene>
<feature type="signal peptide" evidence="1">
    <location>
        <begin position="1"/>
        <end position="16"/>
    </location>
</feature>
<dbReference type="EMBL" id="JAUEPR010000313">
    <property type="protein sequence ID" value="KAK0458381.1"/>
    <property type="molecule type" value="Genomic_DNA"/>
</dbReference>
<evidence type="ECO:0000313" key="2">
    <source>
        <dbReference type="EMBL" id="KAK0458381.1"/>
    </source>
</evidence>
<protein>
    <recommendedName>
        <fullName evidence="4">Secreted protein</fullName>
    </recommendedName>
</protein>
<evidence type="ECO:0008006" key="4">
    <source>
        <dbReference type="Google" id="ProtNLM"/>
    </source>
</evidence>
<comment type="caution">
    <text evidence="2">The sequence shown here is derived from an EMBL/GenBank/DDBJ whole genome shotgun (WGS) entry which is preliminary data.</text>
</comment>
<keyword evidence="1" id="KW-0732">Signal</keyword>
<evidence type="ECO:0000313" key="3">
    <source>
        <dbReference type="Proteomes" id="UP001175227"/>
    </source>
</evidence>
<accession>A0AA39KEF1</accession>
<proteinExistence type="predicted"/>
<dbReference type="AlphaFoldDB" id="A0AA39KEF1"/>